<name>A0A7M7T1E4_STRPU</name>
<keyword evidence="1" id="KW-0175">Coiled coil</keyword>
<proteinExistence type="predicted"/>
<accession>A0A7M7T1E4</accession>
<sequence length="363" mass="42073">MTMVHSRSAIIGSKTNRLGPNTDRATTGDGHNRATSVVNQGTVSLIDKSKFQSGQDLLVTRSDSYLIRPRERPEDIWKRPPPDFTLQRYMPKPPKRNTRESMQPWRWGTLPGEKKIAQTIAEKPTVTLPKILQPPRPKSRKILTRFKIPDSDEARKVAVKQLVHHKEKFENPQPHDFRQYPPLGPLGLPEFVTSEERDPYNIKFKTENVDIVYGLPPQLSDRFNGDQMGRDVLKQPPKYEQHLLHPTGKWPSPSGEFSRYRARNRSPTTVLMDNVEETLTKKWALEKQERLRRNKEREEAEKKLIFEQKVAREVAHVTKKTKDLETRDDEFGAWHDHLHMKNSRGYDHGSSYSTISSDMTSDL</sequence>
<dbReference type="OrthoDB" id="5947521at2759"/>
<feature type="compositionally biased region" description="Low complexity" evidence="2">
    <location>
        <begin position="350"/>
        <end position="363"/>
    </location>
</feature>
<organism evidence="3 4">
    <name type="scientific">Strongylocentrotus purpuratus</name>
    <name type="common">Purple sea urchin</name>
    <dbReference type="NCBI Taxonomy" id="7668"/>
    <lineage>
        <taxon>Eukaryota</taxon>
        <taxon>Metazoa</taxon>
        <taxon>Echinodermata</taxon>
        <taxon>Eleutherozoa</taxon>
        <taxon>Echinozoa</taxon>
        <taxon>Echinoidea</taxon>
        <taxon>Euechinoidea</taxon>
        <taxon>Echinacea</taxon>
        <taxon>Camarodonta</taxon>
        <taxon>Echinidea</taxon>
        <taxon>Strongylocentrotidae</taxon>
        <taxon>Strongylocentrotus</taxon>
    </lineage>
</organism>
<protein>
    <submittedName>
        <fullName evidence="3">Uncharacterized protein</fullName>
    </submittedName>
</protein>
<feature type="region of interest" description="Disordered" evidence="2">
    <location>
        <begin position="74"/>
        <end position="106"/>
    </location>
</feature>
<evidence type="ECO:0000256" key="1">
    <source>
        <dbReference type="SAM" id="Coils"/>
    </source>
</evidence>
<reference evidence="4" key="1">
    <citation type="submission" date="2015-02" db="EMBL/GenBank/DDBJ databases">
        <title>Genome sequencing for Strongylocentrotus purpuratus.</title>
        <authorList>
            <person name="Murali S."/>
            <person name="Liu Y."/>
            <person name="Vee V."/>
            <person name="English A."/>
            <person name="Wang M."/>
            <person name="Skinner E."/>
            <person name="Han Y."/>
            <person name="Muzny D.M."/>
            <person name="Worley K.C."/>
            <person name="Gibbs R.A."/>
        </authorList>
    </citation>
    <scope>NUCLEOTIDE SEQUENCE</scope>
</reference>
<reference evidence="3" key="2">
    <citation type="submission" date="2021-01" db="UniProtKB">
        <authorList>
            <consortium name="EnsemblMetazoa"/>
        </authorList>
    </citation>
    <scope>IDENTIFICATION</scope>
</reference>
<dbReference type="EnsemblMetazoa" id="XM_030990938">
    <property type="protein sequence ID" value="XP_030846798"/>
    <property type="gene ID" value="LOC763406"/>
</dbReference>
<evidence type="ECO:0000313" key="3">
    <source>
        <dbReference type="EnsemblMetazoa" id="XP_030846798"/>
    </source>
</evidence>
<dbReference type="Proteomes" id="UP000007110">
    <property type="component" value="Unassembled WGS sequence"/>
</dbReference>
<dbReference type="GeneID" id="763406"/>
<feature type="region of interest" description="Disordered" evidence="2">
    <location>
        <begin position="340"/>
        <end position="363"/>
    </location>
</feature>
<dbReference type="OMA" id="KMKVNVW"/>
<evidence type="ECO:0000256" key="2">
    <source>
        <dbReference type="SAM" id="MobiDB-lite"/>
    </source>
</evidence>
<evidence type="ECO:0000313" key="4">
    <source>
        <dbReference type="Proteomes" id="UP000007110"/>
    </source>
</evidence>
<dbReference type="RefSeq" id="XP_030846798.1">
    <property type="nucleotide sequence ID" value="XM_030990938.1"/>
</dbReference>
<feature type="compositionally biased region" description="Polar residues" evidence="2">
    <location>
        <begin position="13"/>
        <end position="25"/>
    </location>
</feature>
<dbReference type="KEGG" id="spu:763406"/>
<keyword evidence="4" id="KW-1185">Reference proteome</keyword>
<feature type="coiled-coil region" evidence="1">
    <location>
        <begin position="281"/>
        <end position="308"/>
    </location>
</feature>
<dbReference type="AlphaFoldDB" id="A0A7M7T1E4"/>
<dbReference type="InParanoid" id="A0A7M7T1E4"/>
<feature type="region of interest" description="Disordered" evidence="2">
    <location>
        <begin position="1"/>
        <end position="35"/>
    </location>
</feature>